<feature type="non-terminal residue" evidence="2">
    <location>
        <position position="1"/>
    </location>
</feature>
<reference evidence="2" key="1">
    <citation type="journal article" date="2019" name="Sci. Rep.">
        <title>Draft genome of Tanacetum cinerariifolium, the natural source of mosquito coil.</title>
        <authorList>
            <person name="Yamashiro T."/>
            <person name="Shiraishi A."/>
            <person name="Satake H."/>
            <person name="Nakayama K."/>
        </authorList>
    </citation>
    <scope>NUCLEOTIDE SEQUENCE</scope>
</reference>
<sequence length="52" mass="6064">EETRDEESFDPIPKTPENTDDEGNGKENRGINIGREEGHDEEEEEDELYRDV</sequence>
<feature type="non-terminal residue" evidence="2">
    <location>
        <position position="52"/>
    </location>
</feature>
<proteinExistence type="predicted"/>
<accession>A0A699U6D9</accession>
<feature type="compositionally biased region" description="Basic and acidic residues" evidence="1">
    <location>
        <begin position="23"/>
        <end position="38"/>
    </location>
</feature>
<evidence type="ECO:0000256" key="1">
    <source>
        <dbReference type="SAM" id="MobiDB-lite"/>
    </source>
</evidence>
<dbReference type="EMBL" id="BKCJ011310010">
    <property type="protein sequence ID" value="GFD18825.1"/>
    <property type="molecule type" value="Genomic_DNA"/>
</dbReference>
<comment type="caution">
    <text evidence="2">The sequence shown here is derived from an EMBL/GenBank/DDBJ whole genome shotgun (WGS) entry which is preliminary data.</text>
</comment>
<feature type="compositionally biased region" description="Acidic residues" evidence="1">
    <location>
        <begin position="39"/>
        <end position="52"/>
    </location>
</feature>
<organism evidence="2">
    <name type="scientific">Tanacetum cinerariifolium</name>
    <name type="common">Dalmatian daisy</name>
    <name type="synonym">Chrysanthemum cinerariifolium</name>
    <dbReference type="NCBI Taxonomy" id="118510"/>
    <lineage>
        <taxon>Eukaryota</taxon>
        <taxon>Viridiplantae</taxon>
        <taxon>Streptophyta</taxon>
        <taxon>Embryophyta</taxon>
        <taxon>Tracheophyta</taxon>
        <taxon>Spermatophyta</taxon>
        <taxon>Magnoliopsida</taxon>
        <taxon>eudicotyledons</taxon>
        <taxon>Gunneridae</taxon>
        <taxon>Pentapetalae</taxon>
        <taxon>asterids</taxon>
        <taxon>campanulids</taxon>
        <taxon>Asterales</taxon>
        <taxon>Asteraceae</taxon>
        <taxon>Asteroideae</taxon>
        <taxon>Anthemideae</taxon>
        <taxon>Anthemidinae</taxon>
        <taxon>Tanacetum</taxon>
    </lineage>
</organism>
<dbReference type="AlphaFoldDB" id="A0A699U6D9"/>
<feature type="region of interest" description="Disordered" evidence="1">
    <location>
        <begin position="1"/>
        <end position="52"/>
    </location>
</feature>
<gene>
    <name evidence="2" type="ORF">Tci_890794</name>
</gene>
<evidence type="ECO:0000313" key="2">
    <source>
        <dbReference type="EMBL" id="GFD18825.1"/>
    </source>
</evidence>
<protein>
    <submittedName>
        <fullName evidence="2">Uncharacterized protein</fullName>
    </submittedName>
</protein>
<name>A0A699U6D9_TANCI</name>